<reference evidence="2" key="1">
    <citation type="journal article" date="2023" name="Plant J.">
        <title>Genome sequences and population genomics provide insights into the demographic history, inbreeding, and mutation load of two 'living fossil' tree species of Dipteronia.</title>
        <authorList>
            <person name="Feng Y."/>
            <person name="Comes H.P."/>
            <person name="Chen J."/>
            <person name="Zhu S."/>
            <person name="Lu R."/>
            <person name="Zhang X."/>
            <person name="Li P."/>
            <person name="Qiu J."/>
            <person name="Olsen K.M."/>
            <person name="Qiu Y."/>
        </authorList>
    </citation>
    <scope>NUCLEOTIDE SEQUENCE</scope>
    <source>
        <strain evidence="2">KIB01</strain>
    </source>
</reference>
<feature type="region of interest" description="Disordered" evidence="1">
    <location>
        <begin position="90"/>
        <end position="120"/>
    </location>
</feature>
<name>A0AAE0CUZ6_9ROSI</name>
<accession>A0AAE0CUZ6</accession>
<feature type="compositionally biased region" description="Basic and acidic residues" evidence="1">
    <location>
        <begin position="105"/>
        <end position="120"/>
    </location>
</feature>
<evidence type="ECO:0000313" key="2">
    <source>
        <dbReference type="EMBL" id="KAK2664525.1"/>
    </source>
</evidence>
<proteinExistence type="predicted"/>
<feature type="compositionally biased region" description="Acidic residues" evidence="1">
    <location>
        <begin position="90"/>
        <end position="104"/>
    </location>
</feature>
<gene>
    <name evidence="2" type="ORF">Ddye_003099</name>
</gene>
<sequence length="271" mass="30666">MHDAYTTTAQFGIASPTAFGAKSDSRPKTGCLILFLTVGNENIQDHYDVWDRSFQIEHACNNPHTPIEEPEVVEAIGWCDKEIVMFDYEADSETEDTESGEGEGIDGHEGDEGVQSHDGEKGLEFDDEVWIDGHEEDEGIQSDDRGDIDGHEGDDGVQSDDGEENDEQFEFFVGDDELTNKCMALFEGYQSVSDDEYFSDSNQDRIAKLMKGRPFQRLVVDEIKFSVGQTFDNMVVLRDIFRHYAIQKGVDLGRIKNDLIRQTYQSCFMHD</sequence>
<feature type="region of interest" description="Disordered" evidence="1">
    <location>
        <begin position="137"/>
        <end position="163"/>
    </location>
</feature>
<dbReference type="Proteomes" id="UP001280121">
    <property type="component" value="Unassembled WGS sequence"/>
</dbReference>
<dbReference type="EMBL" id="JANJYI010000001">
    <property type="protein sequence ID" value="KAK2664525.1"/>
    <property type="molecule type" value="Genomic_DNA"/>
</dbReference>
<organism evidence="2 3">
    <name type="scientific">Dipteronia dyeriana</name>
    <dbReference type="NCBI Taxonomy" id="168575"/>
    <lineage>
        <taxon>Eukaryota</taxon>
        <taxon>Viridiplantae</taxon>
        <taxon>Streptophyta</taxon>
        <taxon>Embryophyta</taxon>
        <taxon>Tracheophyta</taxon>
        <taxon>Spermatophyta</taxon>
        <taxon>Magnoliopsida</taxon>
        <taxon>eudicotyledons</taxon>
        <taxon>Gunneridae</taxon>
        <taxon>Pentapetalae</taxon>
        <taxon>rosids</taxon>
        <taxon>malvids</taxon>
        <taxon>Sapindales</taxon>
        <taxon>Sapindaceae</taxon>
        <taxon>Hippocastanoideae</taxon>
        <taxon>Acereae</taxon>
        <taxon>Dipteronia</taxon>
    </lineage>
</organism>
<comment type="caution">
    <text evidence="2">The sequence shown here is derived from an EMBL/GenBank/DDBJ whole genome shotgun (WGS) entry which is preliminary data.</text>
</comment>
<keyword evidence="3" id="KW-1185">Reference proteome</keyword>
<evidence type="ECO:0000313" key="3">
    <source>
        <dbReference type="Proteomes" id="UP001280121"/>
    </source>
</evidence>
<dbReference type="AlphaFoldDB" id="A0AAE0CUZ6"/>
<evidence type="ECO:0000256" key="1">
    <source>
        <dbReference type="SAM" id="MobiDB-lite"/>
    </source>
</evidence>
<protein>
    <submittedName>
        <fullName evidence="2">Uncharacterized protein</fullName>
    </submittedName>
</protein>
<feature type="compositionally biased region" description="Basic and acidic residues" evidence="1">
    <location>
        <begin position="142"/>
        <end position="154"/>
    </location>
</feature>